<dbReference type="EMBL" id="CP000498">
    <property type="protein sequence ID" value="ABN66128.2"/>
    <property type="molecule type" value="Genomic_DNA"/>
</dbReference>
<dbReference type="AlphaFoldDB" id="A3LTV3"/>
<dbReference type="OMA" id="FFKITVD"/>
<dbReference type="FunCoup" id="A3LTV3">
    <property type="interactions" value="43"/>
</dbReference>
<dbReference type="InterPro" id="IPR036570">
    <property type="entry name" value="HORMA_dom_sf"/>
</dbReference>
<name>A3LTV3_PICST</name>
<reference evidence="2 3" key="1">
    <citation type="journal article" date="2007" name="Nat. Biotechnol.">
        <title>Genome sequence of the lignocellulose-bioconverting and xylose-fermenting yeast Pichia stipitis.</title>
        <authorList>
            <person name="Jeffries T.W."/>
            <person name="Grigoriev I.V."/>
            <person name="Grimwood J."/>
            <person name="Laplaza J.M."/>
            <person name="Aerts A."/>
            <person name="Salamov A."/>
            <person name="Schmutz J."/>
            <person name="Lindquist E."/>
            <person name="Dehal P."/>
            <person name="Shapiro H."/>
            <person name="Jin Y.S."/>
            <person name="Passoth V."/>
            <person name="Richardson P.M."/>
        </authorList>
    </citation>
    <scope>NUCLEOTIDE SEQUENCE [LARGE SCALE GENOMIC DNA]</scope>
    <source>
        <strain evidence="3">ATCC 58785 / CBS 6054 / NBRC 10063 / NRRL Y-11545</strain>
    </source>
</reference>
<dbReference type="Gene3D" id="3.30.900.10">
    <property type="entry name" value="HORMA domain"/>
    <property type="match status" value="1"/>
</dbReference>
<dbReference type="eggNOG" id="KOG3186">
    <property type="taxonomic scope" value="Eukaryota"/>
</dbReference>
<gene>
    <name evidence="2" type="ORF">PICST_35960</name>
</gene>
<evidence type="ECO:0000313" key="3">
    <source>
        <dbReference type="Proteomes" id="UP000002258"/>
    </source>
</evidence>
<dbReference type="PANTHER" id="PTHR11842:SF10">
    <property type="entry name" value="MITOTIC SPINDLE ASSEMBLY CHECKPOINT PROTEIN MAD2B"/>
    <property type="match status" value="1"/>
</dbReference>
<dbReference type="PANTHER" id="PTHR11842">
    <property type="entry name" value="MITOTIC SPINDLE ASSEMBLY CHECKPOINT PROTEIN MAD2"/>
    <property type="match status" value="1"/>
</dbReference>
<dbReference type="HOGENOM" id="CLU_1142929_0_0_1"/>
<dbReference type="InterPro" id="IPR045091">
    <property type="entry name" value="Mad2-like"/>
</dbReference>
<dbReference type="Proteomes" id="UP000002258">
    <property type="component" value="Chromosome 4"/>
</dbReference>
<accession>A3LTV3</accession>
<proteinExistence type="inferred from homology"/>
<dbReference type="InParanoid" id="A3LTV3"/>
<evidence type="ECO:0008006" key="4">
    <source>
        <dbReference type="Google" id="ProtNLM"/>
    </source>
</evidence>
<evidence type="ECO:0000313" key="2">
    <source>
        <dbReference type="EMBL" id="ABN66128.2"/>
    </source>
</evidence>
<dbReference type="GeneID" id="4838522"/>
<dbReference type="SUPFAM" id="SSF56019">
    <property type="entry name" value="The spindle assembly checkpoint protein mad2"/>
    <property type="match status" value="1"/>
</dbReference>
<dbReference type="STRING" id="322104.A3LTV3"/>
<organism evidence="2 3">
    <name type="scientific">Scheffersomyces stipitis (strain ATCC 58785 / CBS 6054 / NBRC 10063 / NRRL Y-11545)</name>
    <name type="common">Yeast</name>
    <name type="synonym">Pichia stipitis</name>
    <dbReference type="NCBI Taxonomy" id="322104"/>
    <lineage>
        <taxon>Eukaryota</taxon>
        <taxon>Fungi</taxon>
        <taxon>Dikarya</taxon>
        <taxon>Ascomycota</taxon>
        <taxon>Saccharomycotina</taxon>
        <taxon>Pichiomycetes</taxon>
        <taxon>Debaryomycetaceae</taxon>
        <taxon>Scheffersomyces</taxon>
    </lineage>
</organism>
<evidence type="ECO:0000256" key="1">
    <source>
        <dbReference type="ARBA" id="ARBA00010348"/>
    </source>
</evidence>
<dbReference type="OrthoDB" id="21254at2759"/>
<dbReference type="RefSeq" id="XP_001384157.2">
    <property type="nucleotide sequence ID" value="XM_001384120.1"/>
</dbReference>
<protein>
    <recommendedName>
        <fullName evidence="4">HORMA domain-containing protein</fullName>
    </recommendedName>
</protein>
<keyword evidence="3" id="KW-1185">Reference proteome</keyword>
<dbReference type="KEGG" id="pic:PICST_35960"/>
<dbReference type="GO" id="GO:0016035">
    <property type="term" value="C:zeta DNA polymerase complex"/>
    <property type="evidence" value="ECO:0007669"/>
    <property type="project" value="TreeGrafter"/>
</dbReference>
<sequence length="243" mass="28625">MKLTSKSLLLTFREFLIVWLNQILYYNDIYDRQIYDKFKSFNLIVYKNRHPKLDDYIISLFNNFIRNVFLHRTSRSSESKSATISGASQIVCVIYNTKTSKVLRKYVINFNELIINLGDTVGIDDFLDDDINQDENDKSAYINLDGIDWKEIYTQFNTLLFHHIQELNKLEATRYIPSEDNETFFKIIVDLEESINIVNASWVRIRASILSQKSTSTINKFVPVGDVNLQLINFDVHNEYYTR</sequence>
<comment type="similarity">
    <text evidence="1">Belongs to the MAD2 family.</text>
</comment>